<evidence type="ECO:0000259" key="2">
    <source>
        <dbReference type="Pfam" id="PF00149"/>
    </source>
</evidence>
<accession>A0A2T0BSM0</accession>
<dbReference type="InterPro" id="IPR006146">
    <property type="entry name" value="5'-Nucleotdase_CS"/>
</dbReference>
<feature type="domain" description="Calcineurin-like phosphoesterase" evidence="2">
    <location>
        <begin position="734"/>
        <end position="965"/>
    </location>
</feature>
<dbReference type="SUPFAM" id="SSF56300">
    <property type="entry name" value="Metallo-dependent phosphatases"/>
    <property type="match status" value="2"/>
</dbReference>
<dbReference type="RefSeq" id="WP_106007585.1">
    <property type="nucleotide sequence ID" value="NZ_PVXP01000001.1"/>
</dbReference>
<dbReference type="InterPro" id="IPR006179">
    <property type="entry name" value="5_nucleotidase/apyrase"/>
</dbReference>
<evidence type="ECO:0000313" key="5">
    <source>
        <dbReference type="Proteomes" id="UP000237798"/>
    </source>
</evidence>
<dbReference type="Gene3D" id="3.60.21.10">
    <property type="match status" value="2"/>
</dbReference>
<proteinExistence type="predicted"/>
<reference evidence="4 5" key="1">
    <citation type="submission" date="2018-03" db="EMBL/GenBank/DDBJ databases">
        <title>Genome sequence of Clostridium luticellarii DSM 29923.</title>
        <authorList>
            <person name="Poehlein A."/>
            <person name="Daniel R."/>
        </authorList>
    </citation>
    <scope>NUCLEOTIDE SEQUENCE [LARGE SCALE GENOMIC DNA]</scope>
    <source>
        <strain evidence="4 5">DSM 29923</strain>
    </source>
</reference>
<dbReference type="GO" id="GO:0046872">
    <property type="term" value="F:metal ion binding"/>
    <property type="evidence" value="ECO:0007669"/>
    <property type="project" value="InterPro"/>
</dbReference>
<name>A0A2T0BSM0_9CLOT</name>
<dbReference type="GO" id="GO:0030288">
    <property type="term" value="C:outer membrane-bounded periplasmic space"/>
    <property type="evidence" value="ECO:0007669"/>
    <property type="project" value="TreeGrafter"/>
</dbReference>
<evidence type="ECO:0000313" key="4">
    <source>
        <dbReference type="EMBL" id="PRR86886.1"/>
    </source>
</evidence>
<feature type="domain" description="5'-Nucleotidase C-terminal" evidence="3">
    <location>
        <begin position="342"/>
        <end position="500"/>
    </location>
</feature>
<dbReference type="GO" id="GO:0016788">
    <property type="term" value="F:hydrolase activity, acting on ester bonds"/>
    <property type="evidence" value="ECO:0007669"/>
    <property type="project" value="InterPro"/>
</dbReference>
<dbReference type="SUPFAM" id="SSF55816">
    <property type="entry name" value="5'-nucleotidase (syn. UDP-sugar hydrolase), C-terminal domain"/>
    <property type="match status" value="2"/>
</dbReference>
<comment type="caution">
    <text evidence="4">The sequence shown here is derived from an EMBL/GenBank/DDBJ whole genome shotgun (WGS) entry which is preliminary data.</text>
</comment>
<evidence type="ECO:0000259" key="3">
    <source>
        <dbReference type="Pfam" id="PF02872"/>
    </source>
</evidence>
<keyword evidence="1" id="KW-0732">Signal</keyword>
<dbReference type="InterPro" id="IPR029052">
    <property type="entry name" value="Metallo-depent_PP-like"/>
</dbReference>
<dbReference type="GO" id="GO:0009166">
    <property type="term" value="P:nucleotide catabolic process"/>
    <property type="evidence" value="ECO:0007669"/>
    <property type="project" value="InterPro"/>
</dbReference>
<dbReference type="CDD" id="cd00845">
    <property type="entry name" value="MPP_UshA_N_like"/>
    <property type="match status" value="1"/>
</dbReference>
<dbReference type="Pfam" id="PF00149">
    <property type="entry name" value="Metallophos"/>
    <property type="match status" value="2"/>
</dbReference>
<dbReference type="InterPro" id="IPR036907">
    <property type="entry name" value="5'-Nucleotdase_C_sf"/>
</dbReference>
<dbReference type="InterPro" id="IPR008334">
    <property type="entry name" value="5'-Nucleotdase_C"/>
</dbReference>
<evidence type="ECO:0000256" key="1">
    <source>
        <dbReference type="ARBA" id="ARBA00022729"/>
    </source>
</evidence>
<organism evidence="4 5">
    <name type="scientific">Clostridium luticellarii</name>
    <dbReference type="NCBI Taxonomy" id="1691940"/>
    <lineage>
        <taxon>Bacteria</taxon>
        <taxon>Bacillati</taxon>
        <taxon>Bacillota</taxon>
        <taxon>Clostridia</taxon>
        <taxon>Eubacteriales</taxon>
        <taxon>Clostridiaceae</taxon>
        <taxon>Clostridium</taxon>
    </lineage>
</organism>
<dbReference type="InterPro" id="IPR004843">
    <property type="entry name" value="Calcineurin-like_PHP"/>
</dbReference>
<dbReference type="PROSITE" id="PS00786">
    <property type="entry name" value="5_NUCLEOTIDASE_2"/>
    <property type="match status" value="1"/>
</dbReference>
<sequence>MIIIFSIGKKKKITAWLLVLLLTLSTVFPNAFINVKADAAGKTFDIIEVTDFHGALEDSSNPPLPSGAVLAKNIKDIKASNPDRTLVLGGGDLYQGTPVSNVLFGVPVQKLMDNIGMEVTALGNHEFDWGLDKITGTTMKDAKYSIVCSNLRDKSSGERVFEPYKIIEKDGVKIAVVGAITTETPNIVMPAYVKDYNFTDPAEEINSVAKDLKESKKADVVLAVVHEGNDASAPATGPIFDIANSLTNVDAVLGGHSHTILQATVKGMPVVIGGAQSKGFIDLKMNIDEAGKISFTNTDNSYIAINTNAPNGYKAADPAVDSEAASIVAEAKNEIGPTFSEVIGTVKDDVTRAQVQQPYGESELGNWAADVVRNYAKADVGVANNGGLRIDIPAGNVTVGQIYTLMPFDNEINTVSMNKAQLKTVLEQAVGTYPDPSNAKNTLGGKGIQISGIKFTYDDSRAYGSKVTSITREDGSAISDTETLKVAGPDFVLTGGDGFLGFTDSEVKKTLSNTHELARDAFIEDIRANKTIKYAIENRIVSQNQTGEGESMTIAEARKAQTGSVILTGTVSVVNGKSVFMQDDTAGICVYNEKGSAIHKGDKITVKGTLSDFYGLLEITPSSAEDVKVESTGNTVTPKEVTVDKLNDDLQGQLVKIKGLTFESIDNSGASMAHDSTGSVNIYKMPKVDGLAVNDTADVTGAVSKYGSSIELLVGSAADVVKTGSTQEPAAAISILGTSDIHGNIFPIDYSTLKESDQGLAKVSTYVNSVRASNPNTMLIDNGDTIQGTPLSYYYDKIDTTTEYPLIKVMGAMKYDSWTLGNHEFNYGLDVLNRIIADAQKEKINVLSANTYKTSDNTNFVKPYITKTFNVNGKDVKVGILGLTTKTIPNWENTDNYRGLQFNDLVDEAKKWVPVLRNTEKADVVILSVHSGEESATDTIPENQVKAIATGVDGIDAILCGHVHANISSDTSLKNPSGKVVPITEPGKWGQYVSKLDINFNADGTPNVTTKTVKMDSSIQADPAILKLAQPYEDATLKYISTVIGQSTGDFSGEKQTTEPTALMDLINKVQADAAGTQLSIAAPLSASAHIPSGNIKIQDIMGVYVFENFLYGIKMNGAQLKRWLEYSVRYYKQVSDTDKSVVKDPVLNIPDYNLDQLYGATYDIDLTQPACTVDPNTGIVNSENRIKNLKFNGKPVSDTDEFTVAINNYRYNGGGGFMKAAGLTVKNEEGKDVPDDSKVMYDSAKALGDDGQVRNMMIKYIQDNKTITPDVSNNWSVITTPGSEPNKDFSIENLTKTTSFKPGNDAEVRVKVTNNLNTAKTVTLIEALFQNNKFINYVKCSQDLESNKSIILDGGFTIPNDDGYSVKAMLWDTLDNGKPISDYIEIPVAN</sequence>
<dbReference type="GO" id="GO:0000166">
    <property type="term" value="F:nucleotide binding"/>
    <property type="evidence" value="ECO:0007669"/>
    <property type="project" value="InterPro"/>
</dbReference>
<feature type="domain" description="5'-Nucleotidase C-terminal" evidence="3">
    <location>
        <begin position="1043"/>
        <end position="1219"/>
    </location>
</feature>
<dbReference type="PANTHER" id="PTHR11575">
    <property type="entry name" value="5'-NUCLEOTIDASE-RELATED"/>
    <property type="match status" value="1"/>
</dbReference>
<feature type="domain" description="Calcineurin-like phosphoesterase" evidence="2">
    <location>
        <begin position="69"/>
        <end position="258"/>
    </location>
</feature>
<dbReference type="PANTHER" id="PTHR11575:SF24">
    <property type="entry name" value="5'-NUCLEOTIDASE"/>
    <property type="match status" value="1"/>
</dbReference>
<dbReference type="Proteomes" id="UP000237798">
    <property type="component" value="Unassembled WGS sequence"/>
</dbReference>
<protein>
    <submittedName>
        <fullName evidence="4">Trifunctional nucleotide phosphoesterase protein YfkN</fullName>
    </submittedName>
</protein>
<keyword evidence="5" id="KW-1185">Reference proteome</keyword>
<dbReference type="Pfam" id="PF02872">
    <property type="entry name" value="5_nucleotid_C"/>
    <property type="match status" value="2"/>
</dbReference>
<gene>
    <name evidence="4" type="primary">yfkN</name>
    <name evidence="4" type="ORF">CLLU_00520</name>
</gene>
<dbReference type="PRINTS" id="PR01607">
    <property type="entry name" value="APYRASEFAMLY"/>
</dbReference>
<dbReference type="Gene3D" id="3.90.780.10">
    <property type="entry name" value="5'-Nucleotidase, C-terminal domain"/>
    <property type="match status" value="2"/>
</dbReference>
<dbReference type="EMBL" id="PVXP01000001">
    <property type="protein sequence ID" value="PRR86886.1"/>
    <property type="molecule type" value="Genomic_DNA"/>
</dbReference>
<dbReference type="OrthoDB" id="9800780at2"/>